<reference evidence="1 2" key="1">
    <citation type="submission" date="2016-03" db="EMBL/GenBank/DDBJ databases">
        <authorList>
            <person name="Ploux O."/>
        </authorList>
    </citation>
    <scope>NUCLEOTIDE SEQUENCE [LARGE SCALE GENOMIC DNA]</scope>
    <source>
        <strain evidence="1 2">EC13</strain>
    </source>
</reference>
<dbReference type="AlphaFoldDB" id="A0A162G6W6"/>
<organism evidence="1 2">
    <name type="scientific">Bdellovibrio bacteriovorus</name>
    <dbReference type="NCBI Taxonomy" id="959"/>
    <lineage>
        <taxon>Bacteria</taxon>
        <taxon>Pseudomonadati</taxon>
        <taxon>Bdellovibrionota</taxon>
        <taxon>Bdellovibrionia</taxon>
        <taxon>Bdellovibrionales</taxon>
        <taxon>Pseudobdellovibrionaceae</taxon>
        <taxon>Bdellovibrio</taxon>
    </lineage>
</organism>
<proteinExistence type="predicted"/>
<evidence type="ECO:0000313" key="1">
    <source>
        <dbReference type="EMBL" id="KYG65141.1"/>
    </source>
</evidence>
<accession>A0A162G6W6</accession>
<protein>
    <submittedName>
        <fullName evidence="1">Uncharacterized protein</fullName>
    </submittedName>
</protein>
<dbReference type="OrthoDB" id="9843210at2"/>
<comment type="caution">
    <text evidence="1">The sequence shown here is derived from an EMBL/GenBank/DDBJ whole genome shotgun (WGS) entry which is preliminary data.</text>
</comment>
<dbReference type="RefSeq" id="WP_063206927.1">
    <property type="nucleotide sequence ID" value="NZ_LUKD01000005.1"/>
</dbReference>
<evidence type="ECO:0000313" key="2">
    <source>
        <dbReference type="Proteomes" id="UP000075799"/>
    </source>
</evidence>
<name>A0A162G6W6_BDEBC</name>
<gene>
    <name evidence="1" type="ORF">AZI87_11260</name>
</gene>
<dbReference type="Proteomes" id="UP000075799">
    <property type="component" value="Unassembled WGS sequence"/>
</dbReference>
<dbReference type="EMBL" id="LUKD01000005">
    <property type="protein sequence ID" value="KYG65141.1"/>
    <property type="molecule type" value="Genomic_DNA"/>
</dbReference>
<sequence length="73" mass="8363">MTEMTLRFHYFDHQHFSKERLQFVKEMFCDGTAIHIGDGVYAVSIKIDPFPPGGGSAQESRHLPNSQAETYFI</sequence>